<sequence length="138" mass="15855">MEKGMLTYKGAVGMGESDSNAHMNVMWYVNKYELAALSFFDAIGYDRKYADKRNLGIVVLEQRFRYQKEVFENDALEIYSHTETLATKTTTIAHRMFNTKKELLGSAEITYALLDKGARKAIPLPAEIKKKLEQFKMD</sequence>
<dbReference type="RefSeq" id="WP_097441548.1">
    <property type="nucleotide sequence ID" value="NZ_NBWU01000001.1"/>
</dbReference>
<evidence type="ECO:0000313" key="1">
    <source>
        <dbReference type="EMBL" id="PCE66024.1"/>
    </source>
</evidence>
<evidence type="ECO:0008006" key="3">
    <source>
        <dbReference type="Google" id="ProtNLM"/>
    </source>
</evidence>
<proteinExistence type="predicted"/>
<name>A0A2A4GDG6_9FLAO</name>
<organism evidence="1 2">
    <name type="scientific">Sediminicola luteus</name>
    <dbReference type="NCBI Taxonomy" id="319238"/>
    <lineage>
        <taxon>Bacteria</taxon>
        <taxon>Pseudomonadati</taxon>
        <taxon>Bacteroidota</taxon>
        <taxon>Flavobacteriia</taxon>
        <taxon>Flavobacteriales</taxon>
        <taxon>Flavobacteriaceae</taxon>
        <taxon>Sediminicola</taxon>
    </lineage>
</organism>
<dbReference type="OrthoDB" id="283913at2"/>
<dbReference type="CDD" id="cd00586">
    <property type="entry name" value="4HBT"/>
    <property type="match status" value="1"/>
</dbReference>
<evidence type="ECO:0000313" key="2">
    <source>
        <dbReference type="Proteomes" id="UP000219559"/>
    </source>
</evidence>
<reference evidence="1 2" key="1">
    <citation type="submission" date="2017-04" db="EMBL/GenBank/DDBJ databases">
        <title>A new member of the family Flavobacteriaceae isolated from ascidians.</title>
        <authorList>
            <person name="Chen L."/>
        </authorList>
    </citation>
    <scope>NUCLEOTIDE SEQUENCE [LARGE SCALE GENOMIC DNA]</scope>
    <source>
        <strain evidence="1 2">HQA918</strain>
    </source>
</reference>
<dbReference type="Gene3D" id="3.10.129.10">
    <property type="entry name" value="Hotdog Thioesterase"/>
    <property type="match status" value="1"/>
</dbReference>
<keyword evidence="2" id="KW-1185">Reference proteome</keyword>
<dbReference type="InterPro" id="IPR029069">
    <property type="entry name" value="HotDog_dom_sf"/>
</dbReference>
<accession>A0A2A4GDG6</accession>
<comment type="caution">
    <text evidence="1">The sequence shown here is derived from an EMBL/GenBank/DDBJ whole genome shotgun (WGS) entry which is preliminary data.</text>
</comment>
<gene>
    <name evidence="1" type="ORF">B7P33_01610</name>
</gene>
<dbReference type="AlphaFoldDB" id="A0A2A4GDG6"/>
<dbReference type="SUPFAM" id="SSF54637">
    <property type="entry name" value="Thioesterase/thiol ester dehydrase-isomerase"/>
    <property type="match status" value="1"/>
</dbReference>
<dbReference type="Pfam" id="PF13279">
    <property type="entry name" value="4HBT_2"/>
    <property type="match status" value="1"/>
</dbReference>
<dbReference type="Proteomes" id="UP000219559">
    <property type="component" value="Unassembled WGS sequence"/>
</dbReference>
<protein>
    <recommendedName>
        <fullName evidence="3">Thioesterase</fullName>
    </recommendedName>
</protein>
<dbReference type="EMBL" id="NBWU01000001">
    <property type="protein sequence ID" value="PCE66024.1"/>
    <property type="molecule type" value="Genomic_DNA"/>
</dbReference>